<name>A0ABR1J9B5_9AGAR</name>
<organism evidence="3 4">
    <name type="scientific">Marasmiellus scandens</name>
    <dbReference type="NCBI Taxonomy" id="2682957"/>
    <lineage>
        <taxon>Eukaryota</taxon>
        <taxon>Fungi</taxon>
        <taxon>Dikarya</taxon>
        <taxon>Basidiomycota</taxon>
        <taxon>Agaricomycotina</taxon>
        <taxon>Agaricomycetes</taxon>
        <taxon>Agaricomycetidae</taxon>
        <taxon>Agaricales</taxon>
        <taxon>Marasmiineae</taxon>
        <taxon>Omphalotaceae</taxon>
        <taxon>Marasmiellus</taxon>
    </lineage>
</organism>
<gene>
    <name evidence="3" type="ORF">VKT23_012405</name>
</gene>
<keyword evidence="4" id="KW-1185">Reference proteome</keyword>
<evidence type="ECO:0000313" key="3">
    <source>
        <dbReference type="EMBL" id="KAK7451726.1"/>
    </source>
</evidence>
<dbReference type="EMBL" id="JBANRG010000030">
    <property type="protein sequence ID" value="KAK7451726.1"/>
    <property type="molecule type" value="Genomic_DNA"/>
</dbReference>
<feature type="transmembrane region" description="Helical" evidence="2">
    <location>
        <begin position="58"/>
        <end position="80"/>
    </location>
</feature>
<protein>
    <submittedName>
        <fullName evidence="3">Uncharacterized protein</fullName>
    </submittedName>
</protein>
<proteinExistence type="predicted"/>
<dbReference type="Proteomes" id="UP001498398">
    <property type="component" value="Unassembled WGS sequence"/>
</dbReference>
<keyword evidence="2" id="KW-0812">Transmembrane</keyword>
<comment type="caution">
    <text evidence="3">The sequence shown here is derived from an EMBL/GenBank/DDBJ whole genome shotgun (WGS) entry which is preliminary data.</text>
</comment>
<evidence type="ECO:0000256" key="1">
    <source>
        <dbReference type="SAM" id="MobiDB-lite"/>
    </source>
</evidence>
<sequence>MSRSLFAEDLGNFTEIYLANITVIPSTSPTSESGVLPSNSGQPLDLLHVSPPSDNPNLPIIIVGGCLLGVIFAIVLFALIRRQRKRQRVKSLGDIEFSQENQIDWRRISPFILHNSLTRQSRTYSEISETLVDFTHEDSDSDIDSGITPRNIRIPDSCRVRLTPKRVTRGTARRTNSLNGTEREGIIVSVVTTVEREAEELASDVQAQPTRDNSVGVPSFVQHLDSGLRMPRQNASSENGNEGGQIIELPPVYSPC</sequence>
<keyword evidence="2" id="KW-0472">Membrane</keyword>
<feature type="region of interest" description="Disordered" evidence="1">
    <location>
        <begin position="230"/>
        <end position="256"/>
    </location>
</feature>
<evidence type="ECO:0000313" key="4">
    <source>
        <dbReference type="Proteomes" id="UP001498398"/>
    </source>
</evidence>
<accession>A0ABR1J9B5</accession>
<keyword evidence="2" id="KW-1133">Transmembrane helix</keyword>
<evidence type="ECO:0000256" key="2">
    <source>
        <dbReference type="SAM" id="Phobius"/>
    </source>
</evidence>
<reference evidence="3 4" key="1">
    <citation type="submission" date="2024-01" db="EMBL/GenBank/DDBJ databases">
        <title>A draft genome for the cacao thread blight pathogen Marasmiellus scandens.</title>
        <authorList>
            <person name="Baruah I.K."/>
            <person name="Leung J."/>
            <person name="Bukari Y."/>
            <person name="Amoako-Attah I."/>
            <person name="Meinhardt L.W."/>
            <person name="Bailey B.A."/>
            <person name="Cohen S.P."/>
        </authorList>
    </citation>
    <scope>NUCLEOTIDE SEQUENCE [LARGE SCALE GENOMIC DNA]</scope>
    <source>
        <strain evidence="3 4">GH-19</strain>
    </source>
</reference>